<keyword evidence="1" id="KW-0812">Transmembrane</keyword>
<dbReference type="InterPro" id="IPR058525">
    <property type="entry name" value="DUF8212"/>
</dbReference>
<organism evidence="4 5">
    <name type="scientific">Podospora didyma</name>
    <dbReference type="NCBI Taxonomy" id="330526"/>
    <lineage>
        <taxon>Eukaryota</taxon>
        <taxon>Fungi</taxon>
        <taxon>Dikarya</taxon>
        <taxon>Ascomycota</taxon>
        <taxon>Pezizomycotina</taxon>
        <taxon>Sordariomycetes</taxon>
        <taxon>Sordariomycetidae</taxon>
        <taxon>Sordariales</taxon>
        <taxon>Podosporaceae</taxon>
        <taxon>Podospora</taxon>
    </lineage>
</organism>
<dbReference type="PANTHER" id="PTHR10622">
    <property type="entry name" value="HET DOMAIN-CONTAINING PROTEIN"/>
    <property type="match status" value="1"/>
</dbReference>
<evidence type="ECO:0000313" key="5">
    <source>
        <dbReference type="Proteomes" id="UP001285441"/>
    </source>
</evidence>
<feature type="transmembrane region" description="Helical" evidence="1">
    <location>
        <begin position="712"/>
        <end position="734"/>
    </location>
</feature>
<keyword evidence="1" id="KW-0472">Membrane</keyword>
<proteinExistence type="predicted"/>
<name>A0AAE0NQ89_9PEZI</name>
<feature type="domain" description="Heterokaryon incompatibility" evidence="2">
    <location>
        <begin position="22"/>
        <end position="151"/>
    </location>
</feature>
<sequence length="761" mass="86544">MRLINVQTLQLVECLPISQPPYAILSHTWSDEELLFRDLVTSSPHREERAGWQKVVAACKLASRDGLRYLWIDTCCIDRSSSSELSEAINSMYSWYKEAAVCYVFLADFYPSSLRSIDQSETFTGLTAQSREDGDLLQRCRWFWRGWTLQELIAPIDVKFYSSDWRIIGTRSSLQHELFLITGVDPFVLAGGDFRAVSVARRMSWASRRNTTRVEDMAYCLMGLFDVNMPLIYGEGEKAFTRLQEEIVKTTEDLSIFAWKEGTSWKDYGWIFQEGLTTRNRSRANSAFATSPADFERCGTMFPPLGLENTDDDDSASDALWNTASTTSSVTLVETTASGLTNSGLKQAVSFLLDDAELSSLFRKAVERRGVGLDRFRRILVGILRCLAIELAPEATHHNETASAIFIRRYRLLIASAVAADVAQHLKPVQIEASEFPHEEVDEEVEVIGRDELPAESDDEEDESDRPMRAVKELEAEPNFSSVYTFIRSSAAFQNMIKRLDDLAHPSFTSRATAFVDRLLKAQAPHGSGNEYWAGMKERMLVVISELSISPPRHVFVTDQHISSIPDRVKLAVESMTNEEWEWWPLQRPSPGSKPGEVKLHWTCFEKYCRNGYAHRGYGLPDQHRNHYKYALTTLAPPVSPEEFKHVFKHSANSYSWTTILPFHTRRNPDLPSDTVDRIPQRLWNFDKHSGNREDFWGLYVRERRSALMTALYVLLCLAPFIVFVVLYLLGVVQGDVQNATTPLAISLTCLSLLFSSTIKY</sequence>
<comment type="caution">
    <text evidence="4">The sequence shown here is derived from an EMBL/GenBank/DDBJ whole genome shotgun (WGS) entry which is preliminary data.</text>
</comment>
<evidence type="ECO:0000259" key="3">
    <source>
        <dbReference type="Pfam" id="PF26640"/>
    </source>
</evidence>
<dbReference type="Proteomes" id="UP001285441">
    <property type="component" value="Unassembled WGS sequence"/>
</dbReference>
<reference evidence="4" key="2">
    <citation type="submission" date="2023-06" db="EMBL/GenBank/DDBJ databases">
        <authorList>
            <consortium name="Lawrence Berkeley National Laboratory"/>
            <person name="Haridas S."/>
            <person name="Hensen N."/>
            <person name="Bonometti L."/>
            <person name="Westerberg I."/>
            <person name="Brannstrom I.O."/>
            <person name="Guillou S."/>
            <person name="Cros-Aarteil S."/>
            <person name="Calhoun S."/>
            <person name="Kuo A."/>
            <person name="Mondo S."/>
            <person name="Pangilinan J."/>
            <person name="Riley R."/>
            <person name="LaButti K."/>
            <person name="Andreopoulos B."/>
            <person name="Lipzen A."/>
            <person name="Chen C."/>
            <person name="Yanf M."/>
            <person name="Daum C."/>
            <person name="Ng V."/>
            <person name="Clum A."/>
            <person name="Steindorff A."/>
            <person name="Ohm R."/>
            <person name="Martin F."/>
            <person name="Silar P."/>
            <person name="Natvig D."/>
            <person name="Lalanne C."/>
            <person name="Gautier V."/>
            <person name="Ament-velasquez S.L."/>
            <person name="Kruys A."/>
            <person name="Hutchinson M.I."/>
            <person name="Powell A.J."/>
            <person name="Barry K."/>
            <person name="Miller A.N."/>
            <person name="Grigoriev I.V."/>
            <person name="Debuchy R."/>
            <person name="Gladieux P."/>
            <person name="Thoren M.H."/>
            <person name="Johannesson H."/>
        </authorList>
    </citation>
    <scope>NUCLEOTIDE SEQUENCE</scope>
    <source>
        <strain evidence="4">CBS 232.78</strain>
    </source>
</reference>
<reference evidence="4" key="1">
    <citation type="journal article" date="2023" name="Mol. Phylogenet. Evol.">
        <title>Genome-scale phylogeny and comparative genomics of the fungal order Sordariales.</title>
        <authorList>
            <person name="Hensen N."/>
            <person name="Bonometti L."/>
            <person name="Westerberg I."/>
            <person name="Brannstrom I.O."/>
            <person name="Guillou S."/>
            <person name="Cros-Aarteil S."/>
            <person name="Calhoun S."/>
            <person name="Haridas S."/>
            <person name="Kuo A."/>
            <person name="Mondo S."/>
            <person name="Pangilinan J."/>
            <person name="Riley R."/>
            <person name="LaButti K."/>
            <person name="Andreopoulos B."/>
            <person name="Lipzen A."/>
            <person name="Chen C."/>
            <person name="Yan M."/>
            <person name="Daum C."/>
            <person name="Ng V."/>
            <person name="Clum A."/>
            <person name="Steindorff A."/>
            <person name="Ohm R.A."/>
            <person name="Martin F."/>
            <person name="Silar P."/>
            <person name="Natvig D.O."/>
            <person name="Lalanne C."/>
            <person name="Gautier V."/>
            <person name="Ament-Velasquez S.L."/>
            <person name="Kruys A."/>
            <person name="Hutchinson M.I."/>
            <person name="Powell A.J."/>
            <person name="Barry K."/>
            <person name="Miller A.N."/>
            <person name="Grigoriev I.V."/>
            <person name="Debuchy R."/>
            <person name="Gladieux P."/>
            <person name="Hiltunen Thoren M."/>
            <person name="Johannesson H."/>
        </authorList>
    </citation>
    <scope>NUCLEOTIDE SEQUENCE</scope>
    <source>
        <strain evidence="4">CBS 232.78</strain>
    </source>
</reference>
<dbReference type="EMBL" id="JAULSW010000004">
    <property type="protein sequence ID" value="KAK3385678.1"/>
    <property type="molecule type" value="Genomic_DNA"/>
</dbReference>
<gene>
    <name evidence="4" type="ORF">B0H63DRAFT_560232</name>
</gene>
<evidence type="ECO:0000259" key="2">
    <source>
        <dbReference type="Pfam" id="PF06985"/>
    </source>
</evidence>
<keyword evidence="1" id="KW-1133">Transmembrane helix</keyword>
<dbReference type="Pfam" id="PF26640">
    <property type="entry name" value="DUF8212"/>
    <property type="match status" value="1"/>
</dbReference>
<protein>
    <submittedName>
        <fullName evidence="4">Heterokaryon incompatibility protein-domain-containing protein</fullName>
    </submittedName>
</protein>
<keyword evidence="5" id="KW-1185">Reference proteome</keyword>
<dbReference type="InterPro" id="IPR010730">
    <property type="entry name" value="HET"/>
</dbReference>
<dbReference type="PANTHER" id="PTHR10622:SF10">
    <property type="entry name" value="HET DOMAIN-CONTAINING PROTEIN"/>
    <property type="match status" value="1"/>
</dbReference>
<accession>A0AAE0NQ89</accession>
<dbReference type="AlphaFoldDB" id="A0AAE0NQ89"/>
<evidence type="ECO:0000256" key="1">
    <source>
        <dbReference type="SAM" id="Phobius"/>
    </source>
</evidence>
<evidence type="ECO:0000313" key="4">
    <source>
        <dbReference type="EMBL" id="KAK3385678.1"/>
    </source>
</evidence>
<feature type="domain" description="DUF8212" evidence="3">
    <location>
        <begin position="238"/>
        <end position="300"/>
    </location>
</feature>
<dbReference type="Pfam" id="PF06985">
    <property type="entry name" value="HET"/>
    <property type="match status" value="1"/>
</dbReference>